<dbReference type="EMBL" id="JAAGMQ010000851">
    <property type="protein sequence ID" value="NEC37120.1"/>
    <property type="molecule type" value="Genomic_DNA"/>
</dbReference>
<evidence type="ECO:0000313" key="1">
    <source>
        <dbReference type="EMBL" id="NEC37120.1"/>
    </source>
</evidence>
<organism evidence="1 2">
    <name type="scientific">Streptomyces rubrogriseus</name>
    <dbReference type="NCBI Taxonomy" id="194673"/>
    <lineage>
        <taxon>Bacteria</taxon>
        <taxon>Bacillati</taxon>
        <taxon>Actinomycetota</taxon>
        <taxon>Actinomycetes</taxon>
        <taxon>Kitasatosporales</taxon>
        <taxon>Streptomycetaceae</taxon>
        <taxon>Streptomyces</taxon>
        <taxon>Streptomyces violaceoruber group</taxon>
    </lineage>
</organism>
<reference evidence="1 2" key="1">
    <citation type="submission" date="2020-01" db="EMBL/GenBank/DDBJ databases">
        <title>Insect and environment-associated Actinomycetes.</title>
        <authorList>
            <person name="Currrie C."/>
            <person name="Chevrette M."/>
            <person name="Carlson C."/>
            <person name="Stubbendieck R."/>
            <person name="Wendt-Pienkowski E."/>
        </authorList>
    </citation>
    <scope>NUCLEOTIDE SEQUENCE [LARGE SCALE GENOMIC DNA]</scope>
    <source>
        <strain evidence="1 2">SID7739</strain>
    </source>
</reference>
<protein>
    <submittedName>
        <fullName evidence="1">S9 family peptidase</fullName>
    </submittedName>
</protein>
<feature type="non-terminal residue" evidence="1">
    <location>
        <position position="79"/>
    </location>
</feature>
<dbReference type="Proteomes" id="UP000475666">
    <property type="component" value="Unassembled WGS sequence"/>
</dbReference>
<sequence length="79" mass="8635">MGESVRTLSYGSWPSPVDAALAAAHDGRPDDVGFVGDEVWWTAPRPTEGGRRTLVRRHADGAEEPVLPAPWNVRSRVIE</sequence>
<evidence type="ECO:0000313" key="2">
    <source>
        <dbReference type="Proteomes" id="UP000475666"/>
    </source>
</evidence>
<comment type="caution">
    <text evidence="1">The sequence shown here is derived from an EMBL/GenBank/DDBJ whole genome shotgun (WGS) entry which is preliminary data.</text>
</comment>
<name>A0A6G3TK74_9ACTN</name>
<accession>A0A6G3TK74</accession>
<proteinExistence type="predicted"/>
<gene>
    <name evidence="1" type="ORF">G3I66_28685</name>
</gene>
<dbReference type="AlphaFoldDB" id="A0A6G3TK74"/>